<dbReference type="PROSITE" id="PS50089">
    <property type="entry name" value="ZF_RING_2"/>
    <property type="match status" value="1"/>
</dbReference>
<dbReference type="SMART" id="SM00184">
    <property type="entry name" value="RING"/>
    <property type="match status" value="1"/>
</dbReference>
<sequence length="221" mass="24384">MDGADKMPCSSGAELFSREKSTHVVDTDELRSLPHGMDVADSSPKVANAQSSLAHHNYNLGRSLLLKRSRHYYGHQYSRRNFGSHGNASTSLGRAVPLQGERITFKLATGSEYGNLMENRDRAFGRPERIRFSSSVMDAVSSSEAVKMVCGICQKLLRRKPYFLGETLSAGEFSVVAVLVCGHIFHADCLEQRTSLEDIRDPPCPLCLELLSQANASKAYE</sequence>
<dbReference type="InterPro" id="IPR027370">
    <property type="entry name" value="Znf-RING_euk"/>
</dbReference>
<evidence type="ECO:0000313" key="7">
    <source>
        <dbReference type="EMBL" id="KAJ4849947.1"/>
    </source>
</evidence>
<dbReference type="EMBL" id="JAKUCV010000443">
    <property type="protein sequence ID" value="KAJ4849947.1"/>
    <property type="molecule type" value="Genomic_DNA"/>
</dbReference>
<evidence type="ECO:0000256" key="3">
    <source>
        <dbReference type="ARBA" id="ARBA00022833"/>
    </source>
</evidence>
<evidence type="ECO:0000256" key="1">
    <source>
        <dbReference type="ARBA" id="ARBA00022723"/>
    </source>
</evidence>
<dbReference type="GO" id="GO:0008270">
    <property type="term" value="F:zinc ion binding"/>
    <property type="evidence" value="ECO:0007669"/>
    <property type="project" value="UniProtKB-KW"/>
</dbReference>
<evidence type="ECO:0000256" key="2">
    <source>
        <dbReference type="ARBA" id="ARBA00022771"/>
    </source>
</evidence>
<dbReference type="PANTHER" id="PTHR31150">
    <property type="entry name" value="EXPRESSED PROTEIN"/>
    <property type="match status" value="1"/>
</dbReference>
<evidence type="ECO:0000256" key="4">
    <source>
        <dbReference type="PROSITE-ProRule" id="PRU00175"/>
    </source>
</evidence>
<dbReference type="AlphaFoldDB" id="A0A9Q0JR09"/>
<organism evidence="7 8">
    <name type="scientific">Turnera subulata</name>
    <dbReference type="NCBI Taxonomy" id="218843"/>
    <lineage>
        <taxon>Eukaryota</taxon>
        <taxon>Viridiplantae</taxon>
        <taxon>Streptophyta</taxon>
        <taxon>Embryophyta</taxon>
        <taxon>Tracheophyta</taxon>
        <taxon>Spermatophyta</taxon>
        <taxon>Magnoliopsida</taxon>
        <taxon>eudicotyledons</taxon>
        <taxon>Gunneridae</taxon>
        <taxon>Pentapetalae</taxon>
        <taxon>rosids</taxon>
        <taxon>fabids</taxon>
        <taxon>Malpighiales</taxon>
        <taxon>Passifloraceae</taxon>
        <taxon>Turnera</taxon>
    </lineage>
</organism>
<proteinExistence type="predicted"/>
<evidence type="ECO:0000313" key="8">
    <source>
        <dbReference type="Proteomes" id="UP001141552"/>
    </source>
</evidence>
<evidence type="ECO:0000259" key="6">
    <source>
        <dbReference type="PROSITE" id="PS50089"/>
    </source>
</evidence>
<keyword evidence="8" id="KW-1185">Reference proteome</keyword>
<protein>
    <recommendedName>
        <fullName evidence="6">RING-type domain-containing protein</fullName>
    </recommendedName>
</protein>
<dbReference type="CDD" id="cd16448">
    <property type="entry name" value="RING-H2"/>
    <property type="match status" value="1"/>
</dbReference>
<dbReference type="SUPFAM" id="SSF57850">
    <property type="entry name" value="RING/U-box"/>
    <property type="match status" value="1"/>
</dbReference>
<feature type="region of interest" description="Disordered" evidence="5">
    <location>
        <begin position="1"/>
        <end position="23"/>
    </location>
</feature>
<comment type="caution">
    <text evidence="7">The sequence shown here is derived from an EMBL/GenBank/DDBJ whole genome shotgun (WGS) entry which is preliminary data.</text>
</comment>
<keyword evidence="3" id="KW-0862">Zinc</keyword>
<gene>
    <name evidence="7" type="ORF">Tsubulata_004837</name>
</gene>
<keyword evidence="2 4" id="KW-0863">Zinc-finger</keyword>
<name>A0A9Q0JR09_9ROSI</name>
<dbReference type="Pfam" id="PF13445">
    <property type="entry name" value="zf-RING_UBOX"/>
    <property type="match status" value="1"/>
</dbReference>
<dbReference type="InterPro" id="IPR001841">
    <property type="entry name" value="Znf_RING"/>
</dbReference>
<dbReference type="OrthoDB" id="1900223at2759"/>
<reference evidence="7" key="1">
    <citation type="submission" date="2022-02" db="EMBL/GenBank/DDBJ databases">
        <authorList>
            <person name="Henning P.M."/>
            <person name="McCubbin A.G."/>
            <person name="Shore J.S."/>
        </authorList>
    </citation>
    <scope>NUCLEOTIDE SEQUENCE</scope>
    <source>
        <strain evidence="7">F60SS</strain>
        <tissue evidence="7">Leaves</tissue>
    </source>
</reference>
<reference evidence="7" key="2">
    <citation type="journal article" date="2023" name="Plants (Basel)">
        <title>Annotation of the Turnera subulata (Passifloraceae) Draft Genome Reveals the S-Locus Evolved after the Divergence of Turneroideae from Passifloroideae in a Stepwise Manner.</title>
        <authorList>
            <person name="Henning P.M."/>
            <person name="Roalson E.H."/>
            <person name="Mir W."/>
            <person name="McCubbin A.G."/>
            <person name="Shore J.S."/>
        </authorList>
    </citation>
    <scope>NUCLEOTIDE SEQUENCE</scope>
    <source>
        <strain evidence="7">F60SS</strain>
    </source>
</reference>
<evidence type="ECO:0000256" key="5">
    <source>
        <dbReference type="SAM" id="MobiDB-lite"/>
    </source>
</evidence>
<dbReference type="Gene3D" id="3.30.40.10">
    <property type="entry name" value="Zinc/RING finger domain, C3HC4 (zinc finger)"/>
    <property type="match status" value="1"/>
</dbReference>
<dbReference type="Proteomes" id="UP001141552">
    <property type="component" value="Unassembled WGS sequence"/>
</dbReference>
<dbReference type="InterPro" id="IPR013083">
    <property type="entry name" value="Znf_RING/FYVE/PHD"/>
</dbReference>
<dbReference type="PANTHER" id="PTHR31150:SF6">
    <property type="entry name" value="ZINC ION BINDING PROTEIN"/>
    <property type="match status" value="1"/>
</dbReference>
<keyword evidence="1" id="KW-0479">Metal-binding</keyword>
<accession>A0A9Q0JR09</accession>
<feature type="domain" description="RING-type" evidence="6">
    <location>
        <begin position="150"/>
        <end position="207"/>
    </location>
</feature>